<dbReference type="AlphaFoldDB" id="A0A4Z1I2L6"/>
<comment type="caution">
    <text evidence="1">The sequence shown here is derived from an EMBL/GenBank/DDBJ whole genome shotgun (WGS) entry which is preliminary data.</text>
</comment>
<gene>
    <name evidence="1" type="ORF">BELL_1450g00020</name>
</gene>
<evidence type="ECO:0000313" key="2">
    <source>
        <dbReference type="Proteomes" id="UP000297229"/>
    </source>
</evidence>
<dbReference type="Proteomes" id="UP000297229">
    <property type="component" value="Unassembled WGS sequence"/>
</dbReference>
<protein>
    <submittedName>
        <fullName evidence="1">Uncharacterized protein</fullName>
    </submittedName>
</protein>
<keyword evidence="2" id="KW-1185">Reference proteome</keyword>
<organism evidence="1 2">
    <name type="scientific">Botrytis elliptica</name>
    <dbReference type="NCBI Taxonomy" id="278938"/>
    <lineage>
        <taxon>Eukaryota</taxon>
        <taxon>Fungi</taxon>
        <taxon>Dikarya</taxon>
        <taxon>Ascomycota</taxon>
        <taxon>Pezizomycotina</taxon>
        <taxon>Leotiomycetes</taxon>
        <taxon>Helotiales</taxon>
        <taxon>Sclerotiniaceae</taxon>
        <taxon>Botrytis</taxon>
    </lineage>
</organism>
<name>A0A4Z1I2L6_9HELO</name>
<reference evidence="1 2" key="1">
    <citation type="submission" date="2017-12" db="EMBL/GenBank/DDBJ databases">
        <title>Comparative genomics of Botrytis spp.</title>
        <authorList>
            <person name="Valero-Jimenez C.A."/>
            <person name="Tapia P."/>
            <person name="Veloso J."/>
            <person name="Silva-Moreno E."/>
            <person name="Staats M."/>
            <person name="Valdes J.H."/>
            <person name="Van Kan J.A.L."/>
        </authorList>
    </citation>
    <scope>NUCLEOTIDE SEQUENCE [LARGE SCALE GENOMIC DNA]</scope>
    <source>
        <strain evidence="1 2">Be9601</strain>
    </source>
</reference>
<sequence length="276" mass="31437">MIYDENISGLGGMKLLIKATRNAAASSNLDYQLPVLKHRNKRNPTTKKCTELRRRRKLASGMVKTNVGIPLNWTSYSTILQKSFFSSKRSKKYFHLQTQISILLFAYSQKNRGLCTYRPVEASEASPKFLPGPDIHNLDEILDFGGVFNEVEDSGISTANLDVLEEVLVSTILFLHTKRISYPISDIDKLYFVYSDSLFEGNEKRATLRLLLGPNKSASLISNTNDSSTTLSNDIKQARSIFYFPKIKIFYLRISNDNLTNIVLTQYFAKERLRIK</sequence>
<evidence type="ECO:0000313" key="1">
    <source>
        <dbReference type="EMBL" id="TGO55535.1"/>
    </source>
</evidence>
<proteinExistence type="predicted"/>
<dbReference type="EMBL" id="PQXM01001448">
    <property type="protein sequence ID" value="TGO55535.1"/>
    <property type="molecule type" value="Genomic_DNA"/>
</dbReference>
<accession>A0A4Z1I2L6</accession>